<protein>
    <submittedName>
        <fullName evidence="1">Uncharacterized protein</fullName>
    </submittedName>
</protein>
<comment type="caution">
    <text evidence="1">The sequence shown here is derived from an EMBL/GenBank/DDBJ whole genome shotgun (WGS) entry which is preliminary data.</text>
</comment>
<gene>
    <name evidence="1" type="ORF">HK107_14135</name>
</gene>
<dbReference type="InterPro" id="IPR045617">
    <property type="entry name" value="DUF6445"/>
</dbReference>
<evidence type="ECO:0000313" key="1">
    <source>
        <dbReference type="EMBL" id="NNU17468.1"/>
    </source>
</evidence>
<dbReference type="EMBL" id="JABFCX010000003">
    <property type="protein sequence ID" value="NNU17468.1"/>
    <property type="molecule type" value="Genomic_DNA"/>
</dbReference>
<organism evidence="1 2">
    <name type="scientific">Parvularcula mediterranea</name>
    <dbReference type="NCBI Taxonomy" id="2732508"/>
    <lineage>
        <taxon>Bacteria</taxon>
        <taxon>Pseudomonadati</taxon>
        <taxon>Pseudomonadota</taxon>
        <taxon>Alphaproteobacteria</taxon>
        <taxon>Parvularculales</taxon>
        <taxon>Parvularculaceae</taxon>
        <taxon>Parvularcula</taxon>
    </lineage>
</organism>
<dbReference type="AlphaFoldDB" id="A0A7Y3W6F0"/>
<evidence type="ECO:0000313" key="2">
    <source>
        <dbReference type="Proteomes" id="UP000536835"/>
    </source>
</evidence>
<dbReference type="RefSeq" id="WP_173200920.1">
    <property type="nucleotide sequence ID" value="NZ_JABFCX010000003.1"/>
</dbReference>
<sequence>MQQPPDGIIVHRHGREQQPVVVIDDFVPYADQIMEFASKATFGESGAFFPGVRAQFDPGYLRGASEALKYATREVFGIKSNPAVKQCYLSYVTTPPAALKPEQRRAHYDTSDPNMLAILHYLCDEEDGGTSFYRHRATGFETVPQERSLPLLKEIDRETEAFGEPAPGYLNGDTEQFERIASYKAKFNRAIIYRSMTLHSGDISNDRAFTTDIKTGRLTVNSFVTTA</sequence>
<keyword evidence="2" id="KW-1185">Reference proteome</keyword>
<dbReference type="Pfam" id="PF20043">
    <property type="entry name" value="DUF6445"/>
    <property type="match status" value="1"/>
</dbReference>
<proteinExistence type="predicted"/>
<reference evidence="1 2" key="1">
    <citation type="submission" date="2020-05" db="EMBL/GenBank/DDBJ databases">
        <title>Parvularcula mediterraneae sp. nov., isolated from polypropylene straw from shallow seawater of the seashore of Laganas in Zakynthos island, Greece.</title>
        <authorList>
            <person name="Szabo I."/>
            <person name="Al-Omari J."/>
            <person name="Rado J."/>
            <person name="Szerdahelyi G.S."/>
        </authorList>
    </citation>
    <scope>NUCLEOTIDE SEQUENCE [LARGE SCALE GENOMIC DNA]</scope>
    <source>
        <strain evidence="1 2">ZS-1/3</strain>
    </source>
</reference>
<name>A0A7Y3W6F0_9PROT</name>
<accession>A0A7Y3W6F0</accession>
<dbReference type="Proteomes" id="UP000536835">
    <property type="component" value="Unassembled WGS sequence"/>
</dbReference>